<feature type="compositionally biased region" description="Basic and acidic residues" evidence="1">
    <location>
        <begin position="1025"/>
        <end position="1036"/>
    </location>
</feature>
<feature type="compositionally biased region" description="Polar residues" evidence="1">
    <location>
        <begin position="486"/>
        <end position="498"/>
    </location>
</feature>
<feature type="region of interest" description="Disordered" evidence="1">
    <location>
        <begin position="1009"/>
        <end position="1036"/>
    </location>
</feature>
<evidence type="ECO:0000256" key="1">
    <source>
        <dbReference type="SAM" id="MobiDB-lite"/>
    </source>
</evidence>
<feature type="compositionally biased region" description="Low complexity" evidence="1">
    <location>
        <begin position="461"/>
        <end position="474"/>
    </location>
</feature>
<dbReference type="OrthoDB" id="6287635at2759"/>
<feature type="compositionally biased region" description="Basic residues" evidence="1">
    <location>
        <begin position="525"/>
        <end position="543"/>
    </location>
</feature>
<name>A0A482VAB8_ASBVE</name>
<reference evidence="2 3" key="1">
    <citation type="submission" date="2017-03" db="EMBL/GenBank/DDBJ databases">
        <title>Genome of the blue death feigning beetle - Asbolus verrucosus.</title>
        <authorList>
            <person name="Rider S.D."/>
        </authorList>
    </citation>
    <scope>NUCLEOTIDE SEQUENCE [LARGE SCALE GENOMIC DNA]</scope>
    <source>
        <strain evidence="2">Butters</strain>
        <tissue evidence="2">Head and leg muscle</tissue>
    </source>
</reference>
<feature type="region of interest" description="Disordered" evidence="1">
    <location>
        <begin position="121"/>
        <end position="160"/>
    </location>
</feature>
<sequence length="1063" mass="119071">MEFVTEFTKSQIAVLVLGYLKSEKCYKAFDEFLEESPYFQKNKQNIKMGKYLVTRVAGMCLVDLLEEYATIYSIVQGRLEATDYYCEVHTKTTLVEQILYLLDKERVMMVNSTPFSVRSEVDATPAHTLPGHGSEEGDLMSKTPKKKSSRSKSTNNKNLDKDEAFDVSEVLTQTLLDNHELHEKIAETINIVRNTPEVAKTVPDEHISANASKELDAIIKTVVQKTEEDPIYHKLIDDIIGTAPFDNAPTKKATPASNNTPQILPEQKRPSDKPESQRIDDHNNDAVRSIIEASQNPEPPPEVPQSNETGKNENGEVYVFDGTLDTYLKSSGGTNPVTPNPVYINTGGLIVMPPETTSKQFYIVNNQPLINMNMSAVKGVISDNDIMSMPTIIVSDETQSTFTNQNFSVATTANKNTPINKRNKTPKIAPKAASSEVVNLSEKKKSKTIKGDPINSIATMSSEPTTTPSVVTSPTPRPVSHVRNLDFSTPQRGETTKSSAKKERMQAWDADLRSLARNCVDKCPTPKRKRPTSARPKKKTKAKNKFEEKLKEAKDGVADAKSEESKEEVAVIEPETNTNAKENPLLATPVKETPKTPGLEVATSNNSFHCTPFNDVLEEQLRGVDLISLPTPKIPLTPGFALNLTPADLPPYNRSTDYSTSSSYYQPSDTEQNKSLEQLIEDCRKLESKSPPPQEKLKILSDVIIEQAKIPKTIEKKNCEDHLKKFNHNVIGKKNLSLLKQNTSSSSSESDSSDTESDKSCDNSNKTIISKDGREETEKSAATIGDIISTVEVKNTLDEETRKKNLLSHLEEVRKRTVLKIKNPPESAKKTRNKKPAQGKTPKAQPKKNNRKKKESSVDGNNTDDESQKLLKGLAQRGILLMPTKTPKKKNSKVEKPPPKEEDDDSYVIFDKKCFEDFEIVTHDEKSLRGKSLKNYDLEVLKKGFEAKVYAEHLKEEVTRTMRWTNFEMIADLPAKINILTPRKTKRSEEEVDNDLMDYVFIGSVREESPDAKQTSKGGKKRKSRSSEDDIKQTEKKSKTYELNMKLLKKIDVDMFLDKVHGE</sequence>
<feature type="region of interest" description="Disordered" evidence="1">
    <location>
        <begin position="246"/>
        <end position="281"/>
    </location>
</feature>
<feature type="compositionally biased region" description="Basic and acidic residues" evidence="1">
    <location>
        <begin position="266"/>
        <end position="281"/>
    </location>
</feature>
<protein>
    <submittedName>
        <fullName evidence="2">Bromodomain-containing protein 4-like</fullName>
    </submittedName>
</protein>
<evidence type="ECO:0000313" key="3">
    <source>
        <dbReference type="Proteomes" id="UP000292052"/>
    </source>
</evidence>
<feature type="region of interest" description="Disordered" evidence="1">
    <location>
        <begin position="521"/>
        <end position="571"/>
    </location>
</feature>
<feature type="region of interest" description="Disordered" evidence="1">
    <location>
        <begin position="653"/>
        <end position="672"/>
    </location>
</feature>
<dbReference type="STRING" id="1661398.A0A482VAB8"/>
<feature type="region of interest" description="Disordered" evidence="1">
    <location>
        <begin position="817"/>
        <end position="904"/>
    </location>
</feature>
<dbReference type="EMBL" id="QDEB01121837">
    <property type="protein sequence ID" value="RZB40156.1"/>
    <property type="molecule type" value="Genomic_DNA"/>
</dbReference>
<feature type="compositionally biased region" description="Low complexity" evidence="1">
    <location>
        <begin position="655"/>
        <end position="670"/>
    </location>
</feature>
<feature type="region of interest" description="Disordered" evidence="1">
    <location>
        <begin position="293"/>
        <end position="314"/>
    </location>
</feature>
<organism evidence="2 3">
    <name type="scientific">Asbolus verrucosus</name>
    <name type="common">Desert ironclad beetle</name>
    <dbReference type="NCBI Taxonomy" id="1661398"/>
    <lineage>
        <taxon>Eukaryota</taxon>
        <taxon>Metazoa</taxon>
        <taxon>Ecdysozoa</taxon>
        <taxon>Arthropoda</taxon>
        <taxon>Hexapoda</taxon>
        <taxon>Insecta</taxon>
        <taxon>Pterygota</taxon>
        <taxon>Neoptera</taxon>
        <taxon>Endopterygota</taxon>
        <taxon>Coleoptera</taxon>
        <taxon>Polyphaga</taxon>
        <taxon>Cucujiformia</taxon>
        <taxon>Tenebrionidae</taxon>
        <taxon>Pimeliinae</taxon>
        <taxon>Asbolus</taxon>
    </lineage>
</organism>
<gene>
    <name evidence="2" type="ORF">BDFB_006350</name>
</gene>
<keyword evidence="3" id="KW-1185">Reference proteome</keyword>
<accession>A0A482VAB8</accession>
<feature type="compositionally biased region" description="Low complexity" evidence="1">
    <location>
        <begin position="737"/>
        <end position="750"/>
    </location>
</feature>
<evidence type="ECO:0000313" key="2">
    <source>
        <dbReference type="EMBL" id="RZB40156.1"/>
    </source>
</evidence>
<feature type="region of interest" description="Disordered" evidence="1">
    <location>
        <begin position="416"/>
        <end position="504"/>
    </location>
</feature>
<proteinExistence type="predicted"/>
<feature type="compositionally biased region" description="Basic and acidic residues" evidence="1">
    <location>
        <begin position="544"/>
        <end position="569"/>
    </location>
</feature>
<dbReference type="Proteomes" id="UP000292052">
    <property type="component" value="Unassembled WGS sequence"/>
</dbReference>
<dbReference type="AlphaFoldDB" id="A0A482VAB8"/>
<feature type="compositionally biased region" description="Basic and acidic residues" evidence="1">
    <location>
        <begin position="769"/>
        <end position="779"/>
    </location>
</feature>
<comment type="caution">
    <text evidence="2">The sequence shown here is derived from an EMBL/GenBank/DDBJ whole genome shotgun (WGS) entry which is preliminary data.</text>
</comment>
<feature type="region of interest" description="Disordered" evidence="1">
    <location>
        <begin position="737"/>
        <end position="780"/>
    </location>
</feature>
<feature type="compositionally biased region" description="Basic residues" evidence="1">
    <location>
        <begin position="845"/>
        <end position="854"/>
    </location>
</feature>